<proteinExistence type="predicted"/>
<dbReference type="Proteomes" id="UP000017118">
    <property type="component" value="Chromosome"/>
</dbReference>
<evidence type="ECO:0000313" key="1">
    <source>
        <dbReference type="EMBL" id="AGX42821.1"/>
    </source>
</evidence>
<dbReference type="EMBL" id="CP006721">
    <property type="protein sequence ID" value="AGX42821.1"/>
    <property type="molecule type" value="Genomic_DNA"/>
</dbReference>
<gene>
    <name evidence="1" type="primary">yqeC</name>
    <name evidence="1" type="ORF">CLSA_c18280</name>
</gene>
<evidence type="ECO:0000313" key="2">
    <source>
        <dbReference type="Proteomes" id="UP000017118"/>
    </source>
</evidence>
<name>U5MT29_CLOSA</name>
<keyword evidence="2" id="KW-1185">Reference proteome</keyword>
<dbReference type="InterPro" id="IPR017587">
    <property type="entry name" value="YqeC"/>
</dbReference>
<dbReference type="eggNOG" id="COG1763">
    <property type="taxonomic scope" value="Bacteria"/>
</dbReference>
<dbReference type="NCBIfam" id="TIGR03172">
    <property type="entry name" value="selenium cofactor biosynthesis protein YqeC"/>
    <property type="match status" value="1"/>
</dbReference>
<dbReference type="GeneID" id="55474309"/>
<dbReference type="Pfam" id="PF19842">
    <property type="entry name" value="YqeC"/>
    <property type="match status" value="1"/>
</dbReference>
<sequence>MKVFEFSNGEINEKKSLVETLKIDINKKNIISFVGGGGKTSLIYELANELSKLDKKVIVTTTTHMFMPKSNVVLSGKKDDIVKLLCSENMITVGMLCDEKNVKFNHNQLKNRKTFDTIEQGKLKKIKGLPRNISVSLIELAHFVLVEADGAKRMPLKVPAQHEPVILDGSNLVIGVCGIDSIGKPINETCHRSNLVADFLNVHENHIINESDIAKILLSNRGQKKDVKCDYKVIINKVDNKERLENAKRISSEFCKLGYNHLILTAFRHIQKHNY</sequence>
<reference evidence="1 2" key="1">
    <citation type="journal article" date="2013" name="Genome Announc.">
        <title>Complete Genome Sequence of the Solvent Producer Clostridium saccharobutylicum NCP262 (DSM 13864).</title>
        <authorList>
            <person name="Poehlein A."/>
            <person name="Hartwich K."/>
            <person name="Krabben P."/>
            <person name="Ehrenreich A."/>
            <person name="Liebl W."/>
            <person name="Durre P."/>
            <person name="Gottschalk G."/>
            <person name="Daniel R."/>
        </authorList>
    </citation>
    <scope>NUCLEOTIDE SEQUENCE [LARGE SCALE GENOMIC DNA]</scope>
    <source>
        <strain evidence="1">DSM 13864</strain>
    </source>
</reference>
<protein>
    <submittedName>
        <fullName evidence="1">Putative selenium-dependent hydroxylase accessory protein YqeC</fullName>
    </submittedName>
</protein>
<dbReference type="RefSeq" id="WP_022745572.1">
    <property type="nucleotide sequence ID" value="NC_022571.1"/>
</dbReference>
<dbReference type="HOGENOM" id="CLU_068045_1_0_9"/>
<dbReference type="KEGG" id="csb:CLSA_c18280"/>
<dbReference type="PATRIC" id="fig|1345695.10.peg.3968"/>
<dbReference type="AlphaFoldDB" id="U5MT29"/>
<dbReference type="OrthoDB" id="368187at2"/>
<accession>U5MT29</accession>
<organism evidence="1 2">
    <name type="scientific">Clostridium saccharobutylicum DSM 13864</name>
    <dbReference type="NCBI Taxonomy" id="1345695"/>
    <lineage>
        <taxon>Bacteria</taxon>
        <taxon>Bacillati</taxon>
        <taxon>Bacillota</taxon>
        <taxon>Clostridia</taxon>
        <taxon>Eubacteriales</taxon>
        <taxon>Clostridiaceae</taxon>
        <taxon>Clostridium</taxon>
    </lineage>
</organism>